<feature type="region of interest" description="Disordered" evidence="8">
    <location>
        <begin position="753"/>
        <end position="821"/>
    </location>
</feature>
<keyword evidence="4 6" id="KW-0720">Serine protease</keyword>
<dbReference type="PROSITE" id="PS00137">
    <property type="entry name" value="SUBTILASE_HIS"/>
    <property type="match status" value="1"/>
</dbReference>
<dbReference type="InterPro" id="IPR036852">
    <property type="entry name" value="Peptidase_S8/S53_dom_sf"/>
</dbReference>
<evidence type="ECO:0000256" key="8">
    <source>
        <dbReference type="SAM" id="MobiDB-lite"/>
    </source>
</evidence>
<keyword evidence="2 6" id="KW-0645">Protease</keyword>
<evidence type="ECO:0000256" key="1">
    <source>
        <dbReference type="ARBA" id="ARBA00011073"/>
    </source>
</evidence>
<name>A0A2P6VJK2_9CHLO</name>
<feature type="active site" description="Charge relay system" evidence="5 6">
    <location>
        <position position="277"/>
    </location>
</feature>
<feature type="compositionally biased region" description="Pro residues" evidence="8">
    <location>
        <begin position="774"/>
        <end position="784"/>
    </location>
</feature>
<keyword evidence="12" id="KW-1185">Reference proteome</keyword>
<feature type="compositionally biased region" description="Pro residues" evidence="8">
    <location>
        <begin position="797"/>
        <end position="813"/>
    </location>
</feature>
<comment type="caution">
    <text evidence="11">The sequence shown here is derived from an EMBL/GenBank/DDBJ whole genome shotgun (WGS) entry which is preliminary data.</text>
</comment>
<evidence type="ECO:0000256" key="7">
    <source>
        <dbReference type="RuleBase" id="RU003355"/>
    </source>
</evidence>
<dbReference type="PROSITE" id="PS51892">
    <property type="entry name" value="SUBTILASE"/>
    <property type="match status" value="1"/>
</dbReference>
<dbReference type="PRINTS" id="PR00723">
    <property type="entry name" value="SUBTILISIN"/>
</dbReference>
<keyword evidence="3 6" id="KW-0378">Hydrolase</keyword>
<dbReference type="InterPro" id="IPR050131">
    <property type="entry name" value="Peptidase_S8_subtilisin-like"/>
</dbReference>
<evidence type="ECO:0000256" key="9">
    <source>
        <dbReference type="SAM" id="SignalP"/>
    </source>
</evidence>
<feature type="chain" id="PRO_5015171996" evidence="9">
    <location>
        <begin position="29"/>
        <end position="821"/>
    </location>
</feature>
<organism evidence="11 12">
    <name type="scientific">Micractinium conductrix</name>
    <dbReference type="NCBI Taxonomy" id="554055"/>
    <lineage>
        <taxon>Eukaryota</taxon>
        <taxon>Viridiplantae</taxon>
        <taxon>Chlorophyta</taxon>
        <taxon>core chlorophytes</taxon>
        <taxon>Trebouxiophyceae</taxon>
        <taxon>Chlorellales</taxon>
        <taxon>Chlorellaceae</taxon>
        <taxon>Chlorella clade</taxon>
        <taxon>Micractinium</taxon>
    </lineage>
</organism>
<dbReference type="PANTHER" id="PTHR43806">
    <property type="entry name" value="PEPTIDASE S8"/>
    <property type="match status" value="1"/>
</dbReference>
<evidence type="ECO:0000256" key="6">
    <source>
        <dbReference type="PROSITE-ProRule" id="PRU01240"/>
    </source>
</evidence>
<dbReference type="GO" id="GO:0006508">
    <property type="term" value="P:proteolysis"/>
    <property type="evidence" value="ECO:0007669"/>
    <property type="project" value="UniProtKB-KW"/>
</dbReference>
<feature type="active site" description="Charge relay system" evidence="5 6">
    <location>
        <position position="439"/>
    </location>
</feature>
<protein>
    <submittedName>
        <fullName evidence="11">Subtilisin-like serine protease</fullName>
    </submittedName>
</protein>
<dbReference type="PANTHER" id="PTHR43806:SF11">
    <property type="entry name" value="CEREVISIN-RELATED"/>
    <property type="match status" value="1"/>
</dbReference>
<reference evidence="11 12" key="1">
    <citation type="journal article" date="2018" name="Plant J.">
        <title>Genome sequences of Chlorella sorokiniana UTEX 1602 and Micractinium conductrix SAG 241.80: implications to maltose excretion by a green alga.</title>
        <authorList>
            <person name="Arriola M.B."/>
            <person name="Velmurugan N."/>
            <person name="Zhang Y."/>
            <person name="Plunkett M.H."/>
            <person name="Hondzo H."/>
            <person name="Barney B.M."/>
        </authorList>
    </citation>
    <scope>NUCLEOTIDE SEQUENCE [LARGE SCALE GENOMIC DNA]</scope>
    <source>
        <strain evidence="11 12">SAG 241.80</strain>
    </source>
</reference>
<dbReference type="OrthoDB" id="371436at2759"/>
<dbReference type="InterPro" id="IPR023828">
    <property type="entry name" value="Peptidase_S8_Ser-AS"/>
</dbReference>
<dbReference type="Gene3D" id="3.40.50.200">
    <property type="entry name" value="Peptidase S8/S53 domain"/>
    <property type="match status" value="1"/>
</dbReference>
<accession>A0A2P6VJK2</accession>
<evidence type="ECO:0000256" key="4">
    <source>
        <dbReference type="ARBA" id="ARBA00022825"/>
    </source>
</evidence>
<dbReference type="InterPro" id="IPR022398">
    <property type="entry name" value="Peptidase_S8_His-AS"/>
</dbReference>
<dbReference type="InterPro" id="IPR015500">
    <property type="entry name" value="Peptidase_S8_subtilisin-rel"/>
</dbReference>
<dbReference type="EMBL" id="LHPF02000005">
    <property type="protein sequence ID" value="PSC74254.1"/>
    <property type="molecule type" value="Genomic_DNA"/>
</dbReference>
<dbReference type="InterPro" id="IPR000209">
    <property type="entry name" value="Peptidase_S8/S53_dom"/>
</dbReference>
<evidence type="ECO:0000256" key="2">
    <source>
        <dbReference type="ARBA" id="ARBA00022670"/>
    </source>
</evidence>
<gene>
    <name evidence="11" type="ORF">C2E20_2816</name>
</gene>
<evidence type="ECO:0000313" key="12">
    <source>
        <dbReference type="Proteomes" id="UP000239649"/>
    </source>
</evidence>
<sequence>MRPRSVVCDWRTAALLAALLCTAAAARAGNVFAPPVRTFDGAALLATPGRVLVQFKPAAAATARTQARSPLRGLQLERLVGKHQRLAVGRAAAAAAGGGRQLAAASGDVPSDATMLFSITDGKSVDAKIKELRGNSAIAAVEPDWVRQLTGRQRMVAQLEVEVSSGAQQPAASAGAAVQAAAAEAGAELNRAAGDPLYYGSEGTQLYHLQRVAAPVAWDTTVGSKEVKVCVIDSGLRRTHQDFVANDAGGWNRAWENNAMPEVGSALYNDYSDVGGHGSHCAGIIAAAGDNKVGMAGVAWNTSIVTCKASSGGTLYGSSTLDCMDLCRNTPGVRIVSASYGSYSYSEMERDGIQALGHAGILFVAAAGNDNYNNDVNTLYPASYGLSNQLSVGASIWNDNMASFSNYGATTVHLAAPGTNILSVGHTADDSYVLKSGTSMACPVVSGVAALLFSAKPTATVAEVRNAILSSFDEVPDWAGKSITGGRVNAAKAVAALLGTTPAATSTCCTWEPNVGYASYSTRGSLSTVTVTTAATNSACQASCQNTHWCHYVTSSAGANFQFTIGGVTGNCLRMDASVQLVYGTVLTVTAGQTNATVPVYSDSQRQAQCFSTSGGATVLGMSLLLAAPASKQYYITLSLHAAAALTGKPSSGVPLHKETFLRTIPNTASSFTMALTTPWQLLPAARYCLVISMPSGSSGYFHAHTSSDATLLAAPGWALQGTTSTPNGGTTWADLPAGSALVMSLSPSPTQLSHIAATSTPASALSATSTPAPSSPSPTPPTPVAATSTPTASSPTPTPPTPIAAAPTPPAQPEASSPLT</sequence>
<dbReference type="SUPFAM" id="SSF52743">
    <property type="entry name" value="Subtilisin-like"/>
    <property type="match status" value="1"/>
</dbReference>
<evidence type="ECO:0000259" key="10">
    <source>
        <dbReference type="Pfam" id="PF00082"/>
    </source>
</evidence>
<dbReference type="AlphaFoldDB" id="A0A2P6VJK2"/>
<feature type="compositionally biased region" description="Low complexity" evidence="8">
    <location>
        <begin position="785"/>
        <end position="796"/>
    </location>
</feature>
<feature type="active site" description="Charge relay system" evidence="5 6">
    <location>
        <position position="233"/>
    </location>
</feature>
<dbReference type="Proteomes" id="UP000239649">
    <property type="component" value="Unassembled WGS sequence"/>
</dbReference>
<feature type="domain" description="Peptidase S8/S53" evidence="10">
    <location>
        <begin position="225"/>
        <end position="472"/>
    </location>
</feature>
<dbReference type="PROSITE" id="PS00136">
    <property type="entry name" value="SUBTILASE_ASP"/>
    <property type="match status" value="1"/>
</dbReference>
<evidence type="ECO:0000256" key="3">
    <source>
        <dbReference type="ARBA" id="ARBA00022801"/>
    </source>
</evidence>
<comment type="similarity">
    <text evidence="1 6 7">Belongs to the peptidase S8 family.</text>
</comment>
<dbReference type="GO" id="GO:0004252">
    <property type="term" value="F:serine-type endopeptidase activity"/>
    <property type="evidence" value="ECO:0007669"/>
    <property type="project" value="UniProtKB-UniRule"/>
</dbReference>
<dbReference type="InterPro" id="IPR023827">
    <property type="entry name" value="Peptidase_S8_Asp-AS"/>
</dbReference>
<feature type="signal peptide" evidence="9">
    <location>
        <begin position="1"/>
        <end position="28"/>
    </location>
</feature>
<dbReference type="GO" id="GO:0005615">
    <property type="term" value="C:extracellular space"/>
    <property type="evidence" value="ECO:0007669"/>
    <property type="project" value="TreeGrafter"/>
</dbReference>
<feature type="compositionally biased region" description="Low complexity" evidence="8">
    <location>
        <begin position="757"/>
        <end position="773"/>
    </location>
</feature>
<dbReference type="Pfam" id="PF00082">
    <property type="entry name" value="Peptidase_S8"/>
    <property type="match status" value="1"/>
</dbReference>
<proteinExistence type="inferred from homology"/>
<evidence type="ECO:0000313" key="11">
    <source>
        <dbReference type="EMBL" id="PSC74254.1"/>
    </source>
</evidence>
<evidence type="ECO:0000256" key="5">
    <source>
        <dbReference type="PIRSR" id="PIRSR615500-1"/>
    </source>
</evidence>
<keyword evidence="9" id="KW-0732">Signal</keyword>
<dbReference type="PROSITE" id="PS00138">
    <property type="entry name" value="SUBTILASE_SER"/>
    <property type="match status" value="1"/>
</dbReference>